<keyword evidence="1" id="KW-0805">Transcription regulation</keyword>
<dbReference type="PROSITE" id="PS50995">
    <property type="entry name" value="HTH_MARR_2"/>
    <property type="match status" value="1"/>
</dbReference>
<dbReference type="Proteomes" id="UP000050973">
    <property type="component" value="Unassembled WGS sequence"/>
</dbReference>
<gene>
    <name evidence="5" type="ORF">FC49_GL000916</name>
</gene>
<dbReference type="PANTHER" id="PTHR42756">
    <property type="entry name" value="TRANSCRIPTIONAL REGULATOR, MARR"/>
    <property type="match status" value="1"/>
</dbReference>
<dbReference type="GO" id="GO:0003700">
    <property type="term" value="F:DNA-binding transcription factor activity"/>
    <property type="evidence" value="ECO:0007669"/>
    <property type="project" value="InterPro"/>
</dbReference>
<dbReference type="SMART" id="SM00347">
    <property type="entry name" value="HTH_MARR"/>
    <property type="match status" value="1"/>
</dbReference>
<keyword evidence="2" id="KW-0238">DNA-binding</keyword>
<dbReference type="InterPro" id="IPR000835">
    <property type="entry name" value="HTH_MarR-typ"/>
</dbReference>
<dbReference type="AlphaFoldDB" id="A0A0R1WIS7"/>
<dbReference type="PANTHER" id="PTHR42756:SF1">
    <property type="entry name" value="TRANSCRIPTIONAL REPRESSOR OF EMRAB OPERON"/>
    <property type="match status" value="1"/>
</dbReference>
<dbReference type="Gene3D" id="1.10.10.10">
    <property type="entry name" value="Winged helix-like DNA-binding domain superfamily/Winged helix DNA-binding domain"/>
    <property type="match status" value="1"/>
</dbReference>
<evidence type="ECO:0000313" key="6">
    <source>
        <dbReference type="Proteomes" id="UP000050973"/>
    </source>
</evidence>
<dbReference type="EMBL" id="AZGE01000020">
    <property type="protein sequence ID" value="KRM14838.1"/>
    <property type="molecule type" value="Genomic_DNA"/>
</dbReference>
<accession>A0A0R1WIS7</accession>
<sequence length="159" mass="18611">MDVEITDDQFFKQLYCVIGELHQIAQTQLAKQATFRGQGRLIFLLANNEGVSQRELATLARVKPGSISEVLERLEKDQLVERWRDQQDRRIVRVKLTAKGQQMHLKNLRARQEFERQLLRNVSATERAAFVQVLQKIHREMTTHYGELMPKHCKDGEKD</sequence>
<reference evidence="5 6" key="1">
    <citation type="journal article" date="2015" name="Genome Announc.">
        <title>Expanding the biotechnology potential of lactobacilli through comparative genomics of 213 strains and associated genera.</title>
        <authorList>
            <person name="Sun Z."/>
            <person name="Harris H.M."/>
            <person name="McCann A."/>
            <person name="Guo C."/>
            <person name="Argimon S."/>
            <person name="Zhang W."/>
            <person name="Yang X."/>
            <person name="Jeffery I.B."/>
            <person name="Cooney J.C."/>
            <person name="Kagawa T.F."/>
            <person name="Liu W."/>
            <person name="Song Y."/>
            <person name="Salvetti E."/>
            <person name="Wrobel A."/>
            <person name="Rasinkangas P."/>
            <person name="Parkhill J."/>
            <person name="Rea M.C."/>
            <person name="O'Sullivan O."/>
            <person name="Ritari J."/>
            <person name="Douillard F.P."/>
            <person name="Paul Ross R."/>
            <person name="Yang R."/>
            <person name="Briner A.E."/>
            <person name="Felis G.E."/>
            <person name="de Vos W.M."/>
            <person name="Barrangou R."/>
            <person name="Klaenhammer T.R."/>
            <person name="Caufield P.W."/>
            <person name="Cui Y."/>
            <person name="Zhang H."/>
            <person name="O'Toole P.W."/>
        </authorList>
    </citation>
    <scope>NUCLEOTIDE SEQUENCE [LARGE SCALE GENOMIC DNA]</scope>
    <source>
        <strain evidence="5 6">DSM 4864</strain>
    </source>
</reference>
<evidence type="ECO:0000256" key="2">
    <source>
        <dbReference type="ARBA" id="ARBA00023125"/>
    </source>
</evidence>
<dbReference type="GO" id="GO:0003677">
    <property type="term" value="F:DNA binding"/>
    <property type="evidence" value="ECO:0007669"/>
    <property type="project" value="UniProtKB-KW"/>
</dbReference>
<keyword evidence="3" id="KW-0804">Transcription</keyword>
<evidence type="ECO:0000256" key="1">
    <source>
        <dbReference type="ARBA" id="ARBA00023015"/>
    </source>
</evidence>
<comment type="caution">
    <text evidence="5">The sequence shown here is derived from an EMBL/GenBank/DDBJ whole genome shotgun (WGS) entry which is preliminary data.</text>
</comment>
<proteinExistence type="predicted"/>
<organism evidence="5 6">
    <name type="scientific">Limosilactobacillus oris DSM 4864</name>
    <dbReference type="NCBI Taxonomy" id="1423779"/>
    <lineage>
        <taxon>Bacteria</taxon>
        <taxon>Bacillati</taxon>
        <taxon>Bacillota</taxon>
        <taxon>Bacilli</taxon>
        <taxon>Lactobacillales</taxon>
        <taxon>Lactobacillaceae</taxon>
        <taxon>Limosilactobacillus</taxon>
    </lineage>
</organism>
<dbReference type="InterPro" id="IPR036390">
    <property type="entry name" value="WH_DNA-bd_sf"/>
</dbReference>
<dbReference type="Pfam" id="PF01047">
    <property type="entry name" value="MarR"/>
    <property type="match status" value="1"/>
</dbReference>
<evidence type="ECO:0000313" key="5">
    <source>
        <dbReference type="EMBL" id="KRM14838.1"/>
    </source>
</evidence>
<protein>
    <submittedName>
        <fullName evidence="5">Transcriptional regulator, MarR family</fullName>
    </submittedName>
</protein>
<dbReference type="PRINTS" id="PR00598">
    <property type="entry name" value="HTHMARR"/>
</dbReference>
<dbReference type="PATRIC" id="fig|1423779.3.peg.935"/>
<dbReference type="InterPro" id="IPR036388">
    <property type="entry name" value="WH-like_DNA-bd_sf"/>
</dbReference>
<feature type="domain" description="HTH marR-type" evidence="4">
    <location>
        <begin position="7"/>
        <end position="139"/>
    </location>
</feature>
<evidence type="ECO:0000259" key="4">
    <source>
        <dbReference type="PROSITE" id="PS50995"/>
    </source>
</evidence>
<evidence type="ECO:0000256" key="3">
    <source>
        <dbReference type="ARBA" id="ARBA00023163"/>
    </source>
</evidence>
<name>A0A0R1WIS7_9LACO</name>
<dbReference type="SUPFAM" id="SSF46785">
    <property type="entry name" value="Winged helix' DNA-binding domain"/>
    <property type="match status" value="1"/>
</dbReference>